<feature type="binding site" evidence="7">
    <location>
        <position position="117"/>
    </location>
    <ligand>
        <name>L-glutamine</name>
        <dbReference type="ChEBI" id="CHEBI:58359"/>
    </ligand>
</feature>
<keyword evidence="6 7" id="KW-0520">NAD</keyword>
<comment type="catalytic activity">
    <reaction evidence="7 8">
        <text>deamido-NAD(+) + L-glutamine + ATP + H2O = L-glutamate + AMP + diphosphate + NAD(+) + H(+)</text>
        <dbReference type="Rhea" id="RHEA:24384"/>
        <dbReference type="ChEBI" id="CHEBI:15377"/>
        <dbReference type="ChEBI" id="CHEBI:15378"/>
        <dbReference type="ChEBI" id="CHEBI:29985"/>
        <dbReference type="ChEBI" id="CHEBI:30616"/>
        <dbReference type="ChEBI" id="CHEBI:33019"/>
        <dbReference type="ChEBI" id="CHEBI:57540"/>
        <dbReference type="ChEBI" id="CHEBI:58359"/>
        <dbReference type="ChEBI" id="CHEBI:58437"/>
        <dbReference type="ChEBI" id="CHEBI:456215"/>
        <dbReference type="EC" id="6.3.5.1"/>
    </reaction>
</comment>
<dbReference type="CDD" id="cd07570">
    <property type="entry name" value="GAT_Gln-NAD-synth"/>
    <property type="match status" value="1"/>
</dbReference>
<comment type="pathway">
    <text evidence="1 7 8">Cofactor biosynthesis; NAD(+) biosynthesis; NAD(+) from deamido-NAD(+) (L-Gln route): step 1/1.</text>
</comment>
<evidence type="ECO:0000256" key="1">
    <source>
        <dbReference type="ARBA" id="ARBA00005188"/>
    </source>
</evidence>
<keyword evidence="5 7" id="KW-0067">ATP-binding</keyword>
<evidence type="ECO:0000256" key="8">
    <source>
        <dbReference type="PIRNR" id="PIRNR006630"/>
    </source>
</evidence>
<dbReference type="GO" id="GO:0008795">
    <property type="term" value="F:NAD+ synthase activity"/>
    <property type="evidence" value="ECO:0007669"/>
    <property type="project" value="UniProtKB-UniRule"/>
</dbReference>
<dbReference type="InterPro" id="IPR014445">
    <property type="entry name" value="Gln-dep_NAD_synthase"/>
</dbReference>
<dbReference type="InterPro" id="IPR036526">
    <property type="entry name" value="C-N_Hydrolase_sf"/>
</dbReference>
<dbReference type="InterPro" id="IPR022310">
    <property type="entry name" value="NAD/GMP_synthase"/>
</dbReference>
<evidence type="ECO:0000313" key="12">
    <source>
        <dbReference type="Proteomes" id="UP000050454"/>
    </source>
</evidence>
<feature type="active site" description="Proton acceptor; for glutaminase activity" evidence="7">
    <location>
        <position position="44"/>
    </location>
</feature>
<feature type="binding site" evidence="7">
    <location>
        <position position="620"/>
    </location>
    <ligand>
        <name>deamido-NAD(+)</name>
        <dbReference type="ChEBI" id="CHEBI:58437"/>
        <note>ligand shared between two neighboring subunits</note>
    </ligand>
</feature>
<dbReference type="PROSITE" id="PS50263">
    <property type="entry name" value="CN_HYDROLASE"/>
    <property type="match status" value="1"/>
</dbReference>
<dbReference type="UniPathway" id="UPA00253">
    <property type="reaction ID" value="UER00334"/>
</dbReference>
<dbReference type="Pfam" id="PF00795">
    <property type="entry name" value="CN_hydrolase"/>
    <property type="match status" value="1"/>
</dbReference>
<dbReference type="EMBL" id="LGTQ01000005">
    <property type="protein sequence ID" value="KPM49095.1"/>
    <property type="molecule type" value="Genomic_DNA"/>
</dbReference>
<dbReference type="PANTHER" id="PTHR23090">
    <property type="entry name" value="NH 3 /GLUTAMINE-DEPENDENT NAD + SYNTHETASE"/>
    <property type="match status" value="1"/>
</dbReference>
<dbReference type="Proteomes" id="UP000050454">
    <property type="component" value="Unassembled WGS sequence"/>
</dbReference>
<dbReference type="InterPro" id="IPR003694">
    <property type="entry name" value="NAD_synthase"/>
</dbReference>
<feature type="binding site" evidence="7">
    <location>
        <position position="482"/>
    </location>
    <ligand>
        <name>ATP</name>
        <dbReference type="ChEBI" id="CHEBI:30616"/>
    </ligand>
</feature>
<dbReference type="RefSeq" id="WP_055142952.1">
    <property type="nucleotide sequence ID" value="NZ_JXSZ01000005.1"/>
</dbReference>
<dbReference type="STRING" id="1605367.AFM12_00100"/>
<dbReference type="PIRSF" id="PIRSF006630">
    <property type="entry name" value="NADS_GAT"/>
    <property type="match status" value="1"/>
</dbReference>
<feature type="active site" description="For glutaminase activity" evidence="7">
    <location>
        <position position="111"/>
    </location>
</feature>
<dbReference type="Gene3D" id="3.60.110.10">
    <property type="entry name" value="Carbon-nitrogen hydrolase"/>
    <property type="match status" value="1"/>
</dbReference>
<dbReference type="AlphaFoldDB" id="A0A0P7C6Q4"/>
<comment type="function">
    <text evidence="7">Catalyzes the ATP-dependent amidation of deamido-NAD to form NAD. Uses L-glutamine as a nitrogen source.</text>
</comment>
<dbReference type="GO" id="GO:0005737">
    <property type="term" value="C:cytoplasm"/>
    <property type="evidence" value="ECO:0007669"/>
    <property type="project" value="InterPro"/>
</dbReference>
<dbReference type="SUPFAM" id="SSF52402">
    <property type="entry name" value="Adenine nucleotide alpha hydrolases-like"/>
    <property type="match status" value="1"/>
</dbReference>
<evidence type="ECO:0000256" key="3">
    <source>
        <dbReference type="ARBA" id="ARBA00022598"/>
    </source>
</evidence>
<dbReference type="GO" id="GO:0003952">
    <property type="term" value="F:NAD+ synthase (glutamine-hydrolyzing) activity"/>
    <property type="evidence" value="ECO:0007669"/>
    <property type="project" value="UniProtKB-UniRule"/>
</dbReference>
<protein>
    <recommendedName>
        <fullName evidence="7 8">Glutamine-dependent NAD(+) synthetase</fullName>
        <ecNumber evidence="7 8">6.3.5.1</ecNumber>
    </recommendedName>
    <alternativeName>
        <fullName evidence="7 8">NAD(+) synthase [glutamine-hydrolyzing]</fullName>
    </alternativeName>
</protein>
<dbReference type="HAMAP" id="MF_02090">
    <property type="entry name" value="NadE_glutamine_dep"/>
    <property type="match status" value="1"/>
</dbReference>
<dbReference type="GO" id="GO:0004359">
    <property type="term" value="F:glutaminase activity"/>
    <property type="evidence" value="ECO:0007669"/>
    <property type="project" value="InterPro"/>
</dbReference>
<feature type="binding site" evidence="7">
    <location>
        <position position="190"/>
    </location>
    <ligand>
        <name>L-glutamine</name>
        <dbReference type="ChEBI" id="CHEBI:58359"/>
    </ligand>
</feature>
<sequence length="678" mass="76564">MKIIKVGSGVVNQTPMDWRQNLRNCLDVIEEARVENVSVLCLPELALTGYGCEDAFYSPDLRKQALESLFELLDYTADMVVCVGLPLEIDNKLFNTACLIANKQILGFTCKQHLPNYGLFYEDRWFQRWPGGVKSEVNLKNISYPVGDLIFELDGLKIGIEICEDAWVPGRPADRHFAKGADIILNPSASPFEFFKFQTRENLIIESSRSHACTYVYANLLGNESGRLIFDGDAQIANNGVLLESSPRFSYANHTLTTAVIDTDVALVDAVKIKSKATLVNNLIKSNFIFPTDVEVSYHVADLEPFERGGYLKEEEFARAVCLGLFDYLRKSRSQGFTISLSGGADSSACTALCGLMIRLADESIGFENTKKKLSHISKIAKAKTEEAMAHEIIHTIYQGSENSSDETRNSAKALAESMGAQFFDVKINGIVEQYTEMIEAQIHRKLSWETDDIPLQNIQARVRAPGVWLLTNLTGHLLLATSNRSEVAVGYATMDGDTAGSISPIAGIDKHWLRQWLIWLEKTGCEVKGKHIKIEGLKYVNALHPTAELRPKEYDQTDEKDLMPYEVLDAIEKVAIKDKKSPIEAMKYMEVLFHEQYSKEHLGGYVKRFYQLWSRNQWKRERYAPSFHLDNRNLDPRSWCRFPILSGGFTKELEELDDYLSGKNRPTKTKIGFRQKG</sequence>
<dbReference type="Gene3D" id="3.40.50.620">
    <property type="entry name" value="HUPs"/>
    <property type="match status" value="1"/>
</dbReference>
<evidence type="ECO:0000313" key="11">
    <source>
        <dbReference type="EMBL" id="KPM49095.1"/>
    </source>
</evidence>
<dbReference type="OrthoDB" id="9803818at2"/>
<dbReference type="Pfam" id="PF02540">
    <property type="entry name" value="NAD_synthase"/>
    <property type="match status" value="1"/>
</dbReference>
<evidence type="ECO:0000259" key="10">
    <source>
        <dbReference type="PROSITE" id="PS50263"/>
    </source>
</evidence>
<evidence type="ECO:0000256" key="6">
    <source>
        <dbReference type="ARBA" id="ARBA00023027"/>
    </source>
</evidence>
<keyword evidence="12" id="KW-1185">Reference proteome</keyword>
<evidence type="ECO:0000256" key="4">
    <source>
        <dbReference type="ARBA" id="ARBA00022741"/>
    </source>
</evidence>
<feature type="binding site" evidence="7">
    <location>
        <position position="196"/>
    </location>
    <ligand>
        <name>L-glutamine</name>
        <dbReference type="ChEBI" id="CHEBI:58359"/>
    </ligand>
</feature>
<feature type="active site" description="Nucleophile; for glutaminase activity" evidence="7">
    <location>
        <position position="163"/>
    </location>
</feature>
<dbReference type="InterPro" id="IPR014729">
    <property type="entry name" value="Rossmann-like_a/b/a_fold"/>
</dbReference>
<comment type="similarity">
    <text evidence="2 7 8">In the C-terminal section; belongs to the NAD synthetase family.</text>
</comment>
<dbReference type="InterPro" id="IPR003010">
    <property type="entry name" value="C-N_Hydrolase"/>
</dbReference>
<evidence type="ECO:0000256" key="2">
    <source>
        <dbReference type="ARBA" id="ARBA00007145"/>
    </source>
</evidence>
<dbReference type="CDD" id="cd00553">
    <property type="entry name" value="NAD_synthase"/>
    <property type="match status" value="1"/>
</dbReference>
<feature type="domain" description="CN hydrolase" evidence="10">
    <location>
        <begin position="6"/>
        <end position="267"/>
    </location>
</feature>
<keyword evidence="4 7" id="KW-0547">Nucleotide-binding</keyword>
<dbReference type="GO" id="GO:0009435">
    <property type="term" value="P:NAD+ biosynthetic process"/>
    <property type="evidence" value="ECO:0007669"/>
    <property type="project" value="UniProtKB-UniRule"/>
</dbReference>
<evidence type="ECO:0000256" key="9">
    <source>
        <dbReference type="RuleBase" id="RU003811"/>
    </source>
</evidence>
<feature type="binding site" evidence="7">
    <location>
        <position position="487"/>
    </location>
    <ligand>
        <name>deamido-NAD(+)</name>
        <dbReference type="ChEBI" id="CHEBI:58437"/>
        <note>ligand shared between two neighboring subunits</note>
    </ligand>
</feature>
<organism evidence="11 12">
    <name type="scientific">Jiulongibacter sediminis</name>
    <dbReference type="NCBI Taxonomy" id="1605367"/>
    <lineage>
        <taxon>Bacteria</taxon>
        <taxon>Pseudomonadati</taxon>
        <taxon>Bacteroidota</taxon>
        <taxon>Cytophagia</taxon>
        <taxon>Cytophagales</taxon>
        <taxon>Leadbetterellaceae</taxon>
        <taxon>Jiulongibacter</taxon>
    </lineage>
</organism>
<comment type="caution">
    <text evidence="7">Lacks conserved residue(s) required for the propagation of feature annotation.</text>
</comment>
<evidence type="ECO:0000256" key="7">
    <source>
        <dbReference type="HAMAP-Rule" id="MF_02090"/>
    </source>
</evidence>
<dbReference type="NCBIfam" id="TIGR00552">
    <property type="entry name" value="nadE"/>
    <property type="match status" value="1"/>
</dbReference>
<accession>A0A0P7C6Q4</accession>
<evidence type="ECO:0000256" key="5">
    <source>
        <dbReference type="ARBA" id="ARBA00022840"/>
    </source>
</evidence>
<dbReference type="PANTHER" id="PTHR23090:SF9">
    <property type="entry name" value="GLUTAMINE-DEPENDENT NAD(+) SYNTHETASE"/>
    <property type="match status" value="1"/>
</dbReference>
<name>A0A0P7C6Q4_9BACT</name>
<comment type="caution">
    <text evidence="11">The sequence shown here is derived from an EMBL/GenBank/DDBJ whole genome shotgun (WGS) entry which is preliminary data.</text>
</comment>
<dbReference type="SUPFAM" id="SSF56317">
    <property type="entry name" value="Carbon-nitrogen hydrolase"/>
    <property type="match status" value="1"/>
</dbReference>
<dbReference type="GO" id="GO:0005524">
    <property type="term" value="F:ATP binding"/>
    <property type="evidence" value="ECO:0007669"/>
    <property type="project" value="UniProtKB-UniRule"/>
</dbReference>
<dbReference type="EC" id="6.3.5.1" evidence="7 8"/>
<reference evidence="11 12" key="1">
    <citation type="submission" date="2015-07" db="EMBL/GenBank/DDBJ databases">
        <title>The draft genome sequence of Leadbetterella sp. JN14-9.</title>
        <authorList>
            <person name="Liu Y."/>
            <person name="Du J."/>
            <person name="Shao Z."/>
        </authorList>
    </citation>
    <scope>NUCLEOTIDE SEQUENCE [LARGE SCALE GENOMIC DNA]</scope>
    <source>
        <strain evidence="11 12">JN14-9</strain>
    </source>
</reference>
<dbReference type="PATRIC" id="fig|1605367.3.peg.1340"/>
<comment type="similarity">
    <text evidence="9">Belongs to the NAD synthetase family.</text>
</comment>
<gene>
    <name evidence="7" type="primary">nadE</name>
    <name evidence="11" type="ORF">AFM12_00100</name>
</gene>
<feature type="binding site" evidence="7">
    <location>
        <position position="458"/>
    </location>
    <ligand>
        <name>deamido-NAD(+)</name>
        <dbReference type="ChEBI" id="CHEBI:58437"/>
        <note>ligand shared between two neighboring subunits</note>
    </ligand>
</feature>
<proteinExistence type="inferred from homology"/>
<keyword evidence="3 7" id="KW-0436">Ligase</keyword>